<proteinExistence type="predicted"/>
<feature type="transmembrane region" description="Helical" evidence="1">
    <location>
        <begin position="7"/>
        <end position="30"/>
    </location>
</feature>
<name>A0A495SCF3_9FLAO</name>
<dbReference type="Proteomes" id="UP000272428">
    <property type="component" value="Unassembled WGS sequence"/>
</dbReference>
<evidence type="ECO:0000313" key="2">
    <source>
        <dbReference type="EMBL" id="RKS97564.1"/>
    </source>
</evidence>
<keyword evidence="3" id="KW-1185">Reference proteome</keyword>
<dbReference type="EMBL" id="RBXB01000002">
    <property type="protein sequence ID" value="RKS97564.1"/>
    <property type="molecule type" value="Genomic_DNA"/>
</dbReference>
<organism evidence="2 3">
    <name type="scientific">Chryseobacterium defluvii</name>
    <dbReference type="NCBI Taxonomy" id="160396"/>
    <lineage>
        <taxon>Bacteria</taxon>
        <taxon>Pseudomonadati</taxon>
        <taxon>Bacteroidota</taxon>
        <taxon>Flavobacteriia</taxon>
        <taxon>Flavobacteriales</taxon>
        <taxon>Weeksellaceae</taxon>
        <taxon>Chryseobacterium group</taxon>
        <taxon>Chryseobacterium</taxon>
    </lineage>
</organism>
<sequence length="119" mass="13461">MKTQLQLEYITFLVLGILAFKQTGFSWWWFGGLFLVPDISMLGYAVNNKAGAFCYNLFHHFGTAIVIYLLGTLLSLPYLNMTGAILFAHSAFDRMLGYGLKYPDSFHNTHLGKIGKDKK</sequence>
<evidence type="ECO:0000256" key="1">
    <source>
        <dbReference type="SAM" id="Phobius"/>
    </source>
</evidence>
<keyword evidence="1" id="KW-0812">Transmembrane</keyword>
<dbReference type="InterPro" id="IPR025356">
    <property type="entry name" value="DUF4260"/>
</dbReference>
<accession>A0A495SCF3</accession>
<keyword evidence="1" id="KW-0472">Membrane</keyword>
<dbReference type="RefSeq" id="WP_121461352.1">
    <property type="nucleotide sequence ID" value="NZ_RBXB01000002.1"/>
</dbReference>
<dbReference type="AlphaFoldDB" id="A0A495SCF3"/>
<reference evidence="2 3" key="1">
    <citation type="submission" date="2018-10" db="EMBL/GenBank/DDBJ databases">
        <title>Genomic Encyclopedia of Archaeal and Bacterial Type Strains, Phase II (KMG-II): from individual species to whole genera.</title>
        <authorList>
            <person name="Goeker M."/>
        </authorList>
    </citation>
    <scope>NUCLEOTIDE SEQUENCE [LARGE SCALE GENOMIC DNA]</scope>
    <source>
        <strain evidence="2 3">DSM 14219</strain>
    </source>
</reference>
<evidence type="ECO:0000313" key="3">
    <source>
        <dbReference type="Proteomes" id="UP000272428"/>
    </source>
</evidence>
<feature type="transmembrane region" description="Helical" evidence="1">
    <location>
        <begin position="65"/>
        <end position="88"/>
    </location>
</feature>
<protein>
    <submittedName>
        <fullName evidence="2">Uncharacterized protein DUF4260</fullName>
    </submittedName>
</protein>
<dbReference type="Pfam" id="PF14079">
    <property type="entry name" value="DUF4260"/>
    <property type="match status" value="1"/>
</dbReference>
<comment type="caution">
    <text evidence="2">The sequence shown here is derived from an EMBL/GenBank/DDBJ whole genome shotgun (WGS) entry which is preliminary data.</text>
</comment>
<gene>
    <name evidence="2" type="ORF">BCF58_1697</name>
</gene>
<keyword evidence="1" id="KW-1133">Transmembrane helix</keyword>
<dbReference type="OrthoDB" id="9813911at2"/>